<evidence type="ECO:0000256" key="1">
    <source>
        <dbReference type="SAM" id="MobiDB-lite"/>
    </source>
</evidence>
<sequence length="126" mass="13317">MRLNPALRSLALQSHYAEANSANALRSLQQSVTGWLSQPQQASFSSNAFESGEPKKDAADQPGVGQSENDKSQSGKTRPEGVDPKAADKMQDDDQEADSLEQLQAHDTADSGVRNPADGEPGHGGT</sequence>
<feature type="compositionally biased region" description="Polar residues" evidence="1">
    <location>
        <begin position="32"/>
        <end position="49"/>
    </location>
</feature>
<feature type="region of interest" description="Disordered" evidence="1">
    <location>
        <begin position="32"/>
        <end position="126"/>
    </location>
</feature>
<dbReference type="AlphaFoldDB" id="A0AAW1P654"/>
<proteinExistence type="predicted"/>
<dbReference type="Proteomes" id="UP001465755">
    <property type="component" value="Unassembled WGS sequence"/>
</dbReference>
<keyword evidence="3" id="KW-1185">Reference proteome</keyword>
<protein>
    <submittedName>
        <fullName evidence="2">Uncharacterized protein</fullName>
    </submittedName>
</protein>
<feature type="compositionally biased region" description="Basic and acidic residues" evidence="1">
    <location>
        <begin position="68"/>
        <end position="92"/>
    </location>
</feature>
<gene>
    <name evidence="2" type="ORF">WJX73_001255</name>
</gene>
<comment type="caution">
    <text evidence="2">The sequence shown here is derived from an EMBL/GenBank/DDBJ whole genome shotgun (WGS) entry which is preliminary data.</text>
</comment>
<accession>A0AAW1P654</accession>
<dbReference type="EMBL" id="JALJOQ010000045">
    <property type="protein sequence ID" value="KAK9805076.1"/>
    <property type="molecule type" value="Genomic_DNA"/>
</dbReference>
<reference evidence="2 3" key="1">
    <citation type="journal article" date="2024" name="Nat. Commun.">
        <title>Phylogenomics reveals the evolutionary origins of lichenization in chlorophyte algae.</title>
        <authorList>
            <person name="Puginier C."/>
            <person name="Libourel C."/>
            <person name="Otte J."/>
            <person name="Skaloud P."/>
            <person name="Haon M."/>
            <person name="Grisel S."/>
            <person name="Petersen M."/>
            <person name="Berrin J.G."/>
            <person name="Delaux P.M."/>
            <person name="Dal Grande F."/>
            <person name="Keller J."/>
        </authorList>
    </citation>
    <scope>NUCLEOTIDE SEQUENCE [LARGE SCALE GENOMIC DNA]</scope>
    <source>
        <strain evidence="2 3">SAG 2036</strain>
    </source>
</reference>
<evidence type="ECO:0000313" key="2">
    <source>
        <dbReference type="EMBL" id="KAK9805076.1"/>
    </source>
</evidence>
<evidence type="ECO:0000313" key="3">
    <source>
        <dbReference type="Proteomes" id="UP001465755"/>
    </source>
</evidence>
<name>A0AAW1P654_9CHLO</name>
<organism evidence="2 3">
    <name type="scientific">Symbiochloris irregularis</name>
    <dbReference type="NCBI Taxonomy" id="706552"/>
    <lineage>
        <taxon>Eukaryota</taxon>
        <taxon>Viridiplantae</taxon>
        <taxon>Chlorophyta</taxon>
        <taxon>core chlorophytes</taxon>
        <taxon>Trebouxiophyceae</taxon>
        <taxon>Trebouxiales</taxon>
        <taxon>Trebouxiaceae</taxon>
        <taxon>Symbiochloris</taxon>
    </lineage>
</organism>